<dbReference type="RefSeq" id="WP_145233929.1">
    <property type="nucleotide sequence ID" value="NZ_CP036273.1"/>
</dbReference>
<dbReference type="EMBL" id="CP036273">
    <property type="protein sequence ID" value="QDU18555.1"/>
    <property type="molecule type" value="Genomic_DNA"/>
</dbReference>
<evidence type="ECO:0000313" key="1">
    <source>
        <dbReference type="EMBL" id="QDU18555.1"/>
    </source>
</evidence>
<protein>
    <recommendedName>
        <fullName evidence="3">DUF4292 domain-containing protein</fullName>
    </recommendedName>
</protein>
<accession>A0A517XM16</accession>
<sequence>MCVRDLRLLVAAALLCPAVGCNWMREWRDQVGQPRPTPGGRLPDRPASEFVRFVNQRADALQSVEYSDVRMRVSGKGIPISVSLEGNLAAAQPRCFRLIAGGKMAGKIDLGSNPEQFWVYTGGAGEPLFVYASHSDFESGRAKIPGGMPFEPDWVMQALGMTKLPEGGQYDVKVDDRERTYTLGWNAVAPNGVPVRKEIVFDGEPATGNRSQVKRHVLRDAKRAAIATAEIRSAETIAAGVTADGKRAVTQYPTRLVLKWEEPKFEMDMTLDRGTANAEQAADRRAVLFSRPTNLGTPAIDLAGARFDAPTGRPR</sequence>
<evidence type="ECO:0000313" key="2">
    <source>
        <dbReference type="Proteomes" id="UP000319576"/>
    </source>
</evidence>
<dbReference type="OrthoDB" id="279598at2"/>
<keyword evidence="2" id="KW-1185">Reference proteome</keyword>
<dbReference type="AlphaFoldDB" id="A0A517XM16"/>
<evidence type="ECO:0008006" key="3">
    <source>
        <dbReference type="Google" id="ProtNLM"/>
    </source>
</evidence>
<reference evidence="1 2" key="1">
    <citation type="submission" date="2019-02" db="EMBL/GenBank/DDBJ databases">
        <title>Deep-cultivation of Planctomycetes and their phenomic and genomic characterization uncovers novel biology.</title>
        <authorList>
            <person name="Wiegand S."/>
            <person name="Jogler M."/>
            <person name="Boedeker C."/>
            <person name="Pinto D."/>
            <person name="Vollmers J."/>
            <person name="Rivas-Marin E."/>
            <person name="Kohn T."/>
            <person name="Peeters S.H."/>
            <person name="Heuer A."/>
            <person name="Rast P."/>
            <person name="Oberbeckmann S."/>
            <person name="Bunk B."/>
            <person name="Jeske O."/>
            <person name="Meyerdierks A."/>
            <person name="Storesund J.E."/>
            <person name="Kallscheuer N."/>
            <person name="Luecker S."/>
            <person name="Lage O.M."/>
            <person name="Pohl T."/>
            <person name="Merkel B.J."/>
            <person name="Hornburger P."/>
            <person name="Mueller R.-W."/>
            <person name="Bruemmer F."/>
            <person name="Labrenz M."/>
            <person name="Spormann A.M."/>
            <person name="Op den Camp H."/>
            <person name="Overmann J."/>
            <person name="Amann R."/>
            <person name="Jetten M.S.M."/>
            <person name="Mascher T."/>
            <person name="Medema M.H."/>
            <person name="Devos D.P."/>
            <person name="Kaster A.-K."/>
            <person name="Ovreas L."/>
            <person name="Rohde M."/>
            <person name="Galperin M.Y."/>
            <person name="Jogler C."/>
        </authorList>
    </citation>
    <scope>NUCLEOTIDE SEQUENCE [LARGE SCALE GENOMIC DNA]</scope>
    <source>
        <strain evidence="1 2">ETA_A1</strain>
    </source>
</reference>
<gene>
    <name evidence="1" type="ORF">ETAA1_04470</name>
</gene>
<dbReference type="KEGG" id="uli:ETAA1_04470"/>
<dbReference type="Proteomes" id="UP000319576">
    <property type="component" value="Chromosome"/>
</dbReference>
<proteinExistence type="predicted"/>
<name>A0A517XM16_9BACT</name>
<organism evidence="1 2">
    <name type="scientific">Urbifossiella limnaea</name>
    <dbReference type="NCBI Taxonomy" id="2528023"/>
    <lineage>
        <taxon>Bacteria</taxon>
        <taxon>Pseudomonadati</taxon>
        <taxon>Planctomycetota</taxon>
        <taxon>Planctomycetia</taxon>
        <taxon>Gemmatales</taxon>
        <taxon>Gemmataceae</taxon>
        <taxon>Urbifossiella</taxon>
    </lineage>
</organism>